<dbReference type="Proteomes" id="UP000829925">
    <property type="component" value="Chromosome"/>
</dbReference>
<reference evidence="1 2" key="1">
    <citation type="submission" date="2022-04" db="EMBL/GenBank/DDBJ databases">
        <title>Hymenobacter sp. isolated from the air.</title>
        <authorList>
            <person name="Won M."/>
            <person name="Lee C.-M."/>
            <person name="Woen H.-Y."/>
            <person name="Kwon S.-W."/>
        </authorList>
    </citation>
    <scope>NUCLEOTIDE SEQUENCE [LARGE SCALE GENOMIC DNA]</scope>
    <source>
        <strain evidence="2">5413 J-13</strain>
    </source>
</reference>
<sequence length="92" mass="10389">MTIASCFACGEFKVGAFTPCPACGNAPATLEQEAQSLALTDHYLAPEELEHVRQQAAVGQPIHIDPVFYEQLLQTLRDERTARANRPWWKFW</sequence>
<organism evidence="1 2">
    <name type="scientific">Hymenobacter aerilatus</name>
    <dbReference type="NCBI Taxonomy" id="2932251"/>
    <lineage>
        <taxon>Bacteria</taxon>
        <taxon>Pseudomonadati</taxon>
        <taxon>Bacteroidota</taxon>
        <taxon>Cytophagia</taxon>
        <taxon>Cytophagales</taxon>
        <taxon>Hymenobacteraceae</taxon>
        <taxon>Hymenobacter</taxon>
    </lineage>
</organism>
<dbReference type="RefSeq" id="WP_245095420.1">
    <property type="nucleotide sequence ID" value="NZ_CP095053.1"/>
</dbReference>
<accession>A0A8T9SW55</accession>
<proteinExistence type="predicted"/>
<gene>
    <name evidence="1" type="ORF">MUN82_04940</name>
</gene>
<dbReference type="AlphaFoldDB" id="A0A8T9SW55"/>
<protein>
    <submittedName>
        <fullName evidence="1">Uncharacterized protein</fullName>
    </submittedName>
</protein>
<keyword evidence="2" id="KW-1185">Reference proteome</keyword>
<dbReference type="KEGG" id="haei:MUN82_04940"/>
<evidence type="ECO:0000313" key="2">
    <source>
        <dbReference type="Proteomes" id="UP000829925"/>
    </source>
</evidence>
<evidence type="ECO:0000313" key="1">
    <source>
        <dbReference type="EMBL" id="UOR06442.1"/>
    </source>
</evidence>
<name>A0A8T9SW55_9BACT</name>
<dbReference type="EMBL" id="CP095053">
    <property type="protein sequence ID" value="UOR06442.1"/>
    <property type="molecule type" value="Genomic_DNA"/>
</dbReference>